<evidence type="ECO:0000256" key="1">
    <source>
        <dbReference type="ARBA" id="ARBA00022801"/>
    </source>
</evidence>
<dbReference type="SUPFAM" id="SSF117074">
    <property type="entry name" value="Hypothetical protein PA1324"/>
    <property type="match status" value="1"/>
</dbReference>
<dbReference type="PROSITE" id="PS51257">
    <property type="entry name" value="PROKAR_LIPOPROTEIN"/>
    <property type="match status" value="1"/>
</dbReference>
<keyword evidence="1" id="KW-0378">Hydrolase</keyword>
<dbReference type="InterPro" id="IPR007312">
    <property type="entry name" value="Phosphoesterase"/>
</dbReference>
<organism evidence="2 3">
    <name type="scientific">Scleromatobacter humisilvae</name>
    <dbReference type="NCBI Taxonomy" id="2897159"/>
    <lineage>
        <taxon>Bacteria</taxon>
        <taxon>Pseudomonadati</taxon>
        <taxon>Pseudomonadota</taxon>
        <taxon>Betaproteobacteria</taxon>
        <taxon>Burkholderiales</taxon>
        <taxon>Sphaerotilaceae</taxon>
        <taxon>Scleromatobacter</taxon>
    </lineage>
</organism>
<name>A0A9X2BYH8_9BURK</name>
<reference evidence="2" key="1">
    <citation type="submission" date="2021-11" db="EMBL/GenBank/DDBJ databases">
        <title>BS-T2-15 a new species belonging to the Comamonadaceae family isolated from the soil of a French oak forest.</title>
        <authorList>
            <person name="Mieszkin S."/>
            <person name="Alain K."/>
        </authorList>
    </citation>
    <scope>NUCLEOTIDE SEQUENCE</scope>
    <source>
        <strain evidence="2">BS-T2-15</strain>
    </source>
</reference>
<dbReference type="GO" id="GO:0016788">
    <property type="term" value="F:hydrolase activity, acting on ester bonds"/>
    <property type="evidence" value="ECO:0007669"/>
    <property type="project" value="InterPro"/>
</dbReference>
<comment type="caution">
    <text evidence="2">The sequence shown here is derived from an EMBL/GenBank/DDBJ whole genome shotgun (WGS) entry which is preliminary data.</text>
</comment>
<proteinExistence type="predicted"/>
<dbReference type="Gene3D" id="3.40.720.10">
    <property type="entry name" value="Alkaline Phosphatase, subunit A"/>
    <property type="match status" value="1"/>
</dbReference>
<dbReference type="EMBL" id="JAJLJH010000001">
    <property type="protein sequence ID" value="MCK9685412.1"/>
    <property type="molecule type" value="Genomic_DNA"/>
</dbReference>
<protein>
    <submittedName>
        <fullName evidence="2">Alkaline phosphatase family protein</fullName>
    </submittedName>
</protein>
<evidence type="ECO:0000313" key="2">
    <source>
        <dbReference type="EMBL" id="MCK9685412.1"/>
    </source>
</evidence>
<accession>A0A9X2BYH8</accession>
<dbReference type="Pfam" id="PF04185">
    <property type="entry name" value="Phosphoesterase"/>
    <property type="match status" value="1"/>
</dbReference>
<keyword evidence="3" id="KW-1185">Reference proteome</keyword>
<dbReference type="InterPro" id="IPR017850">
    <property type="entry name" value="Alkaline_phosphatase_core_sf"/>
</dbReference>
<gene>
    <name evidence="2" type="ORF">LPC04_06795</name>
</gene>
<dbReference type="Proteomes" id="UP001139353">
    <property type="component" value="Unassembled WGS sequence"/>
</dbReference>
<dbReference type="AlphaFoldDB" id="A0A9X2BYH8"/>
<evidence type="ECO:0000313" key="3">
    <source>
        <dbReference type="Proteomes" id="UP001139353"/>
    </source>
</evidence>
<sequence>MRPRQQTPEEINLNSNIAQRRVLHILTPVSLACALVACGGDSNSGSTPPPVQNTTYTGKVVATSATADVSGNPKLASGYYKGATVFIDTNGNGVLDAGEPSATTDATGSFSLTAPTTTAGQFVADIPTTATNTATSAAVPAHLILRASAAQVTAQGATKIVISPLSTEVQRLVEANGTAYATEVDAVAKRLTGPAFNKGSATVSDADVVADPSSITNAPEQYALQYESNSLANRYTYATAKLDRKDKYPDTLAMPSGASAPADTRTAITYAQSQQAAFNIEGVPAYDNIFVIMEENKSTDAILGNARAPYINKLLSTYNQLTTYYSTGNPSEPNYTALGGADDWGITDDNWFGCGAVGANAPSDVAFPGGTASDGQLLPATSRIPAVAFYPQLATAGYTYGLTPVGGTATTKTVTYTDASMNAGFSTTAGNTCSTAPNPASPGTNHNAQGDNLFTLLSKAGLTARTYSESMNPGLDPRADSQAQHVAKAYTGTDVVGTNGTIADSQPYQLNQGLYKVKHGPSIAYQTARNLPEFYADNRTVFGSQFTASDWTSTSPFSTANGGTYDTTKWIYDQFGADLAAGDVGTINFVVPDQCDDMHGVGDGTETCNGGANSNNGQNPSITRADIYLQQVISKIQASPLWQNKNKRVAIVVMFDEGEGTAHGSSCCGWNAGGVNSGAAPVAVSASGVASATSAPVGYASGNNGHGNSIYAVISNQQDVGTAPKGIKDSDSYSHFAFVRTLQDMFQLADPTKDATYLNRAKYTEAFIAANIAALPEFAGSADTHFDAVRPINHAYKIPATYTQKLDPLGIVPVGAASGVTPQVGADANQTNVWSLK</sequence>